<feature type="active site" description="Proton donor" evidence="15">
    <location>
        <position position="430"/>
    </location>
</feature>
<keyword evidence="11 17" id="KW-0472">Membrane</keyword>
<dbReference type="GO" id="GO:0046872">
    <property type="term" value="F:metal ion binding"/>
    <property type="evidence" value="ECO:0007669"/>
    <property type="project" value="UniProtKB-KW"/>
</dbReference>
<feature type="binding site" evidence="16">
    <location>
        <position position="426"/>
    </location>
    <ligand>
        <name>Zn(2+)</name>
        <dbReference type="ChEBI" id="CHEBI:29105"/>
        <note>catalytic</note>
    </ligand>
</feature>
<keyword evidence="5 16" id="KW-0479">Metal-binding</keyword>
<evidence type="ECO:0000259" key="19">
    <source>
        <dbReference type="Pfam" id="PF16491"/>
    </source>
</evidence>
<reference evidence="20 22" key="3">
    <citation type="journal article" date="2015" name="BMC Genomics">
        <title>Sex and parasites: genomic and transcriptomic analysis of Microbotryum lychnidis-dioicae, the biotrophic and plant-castrating anther smut fungus.</title>
        <authorList>
            <person name="Perlin M.H."/>
            <person name="Amselem J."/>
            <person name="Fontanillas E."/>
            <person name="Toh S.S."/>
            <person name="Chen Z."/>
            <person name="Goldberg J."/>
            <person name="Duplessis S."/>
            <person name="Henrissat B."/>
            <person name="Young S."/>
            <person name="Zeng Q."/>
            <person name="Aguileta G."/>
            <person name="Petit E."/>
            <person name="Badouin H."/>
            <person name="Andrews J."/>
            <person name="Razeeq D."/>
            <person name="Gabaldon T."/>
            <person name="Quesneville H."/>
            <person name="Giraud T."/>
            <person name="Hood M.E."/>
            <person name="Schultz D.J."/>
            <person name="Cuomo C.A."/>
        </authorList>
    </citation>
    <scope>NUCLEOTIDE SEQUENCE [LARGE SCALE GENOMIC DNA]</scope>
    <source>
        <strain evidence="22">p1A1 Lamole</strain>
        <strain evidence="20">P1A1 Lamole</strain>
    </source>
</reference>
<keyword evidence="6" id="KW-0378">Hydrolase</keyword>
<dbReference type="FunCoup" id="U5H286">
    <property type="interactions" value="584"/>
</dbReference>
<evidence type="ECO:0000256" key="16">
    <source>
        <dbReference type="PIRSR" id="PIRSR627057-2"/>
    </source>
</evidence>
<keyword evidence="9 17" id="KW-1133">Transmembrane helix</keyword>
<dbReference type="STRING" id="683840.U5H286"/>
<evidence type="ECO:0000256" key="1">
    <source>
        <dbReference type="ARBA" id="ARBA00004477"/>
    </source>
</evidence>
<evidence type="ECO:0000256" key="8">
    <source>
        <dbReference type="ARBA" id="ARBA00022833"/>
    </source>
</evidence>
<dbReference type="InterPro" id="IPR001915">
    <property type="entry name" value="Peptidase_M48"/>
</dbReference>
<evidence type="ECO:0000313" key="21">
    <source>
        <dbReference type="EnsemblFungi" id="MVLG_01476T0"/>
    </source>
</evidence>
<dbReference type="Gene3D" id="3.30.2010.10">
    <property type="entry name" value="Metalloproteases ('zincins'), catalytic domain"/>
    <property type="match status" value="1"/>
</dbReference>
<comment type="similarity">
    <text evidence="13">Belongs to the peptidase M48A family.</text>
</comment>
<feature type="transmembrane region" description="Helical" evidence="17">
    <location>
        <begin position="347"/>
        <end position="369"/>
    </location>
</feature>
<evidence type="ECO:0000256" key="3">
    <source>
        <dbReference type="ARBA" id="ARBA00022670"/>
    </source>
</evidence>
<feature type="domain" description="Peptidase M48" evidence="18">
    <location>
        <begin position="274"/>
        <end position="484"/>
    </location>
</feature>
<organism evidence="20">
    <name type="scientific">Microbotryum lychnidis-dioicae (strain p1A1 Lamole / MvSl-1064)</name>
    <name type="common">Anther smut fungus</name>
    <dbReference type="NCBI Taxonomy" id="683840"/>
    <lineage>
        <taxon>Eukaryota</taxon>
        <taxon>Fungi</taxon>
        <taxon>Dikarya</taxon>
        <taxon>Basidiomycota</taxon>
        <taxon>Pucciniomycotina</taxon>
        <taxon>Microbotryomycetes</taxon>
        <taxon>Microbotryales</taxon>
        <taxon>Microbotryaceae</taxon>
        <taxon>Microbotryum</taxon>
    </lineage>
</organism>
<evidence type="ECO:0000256" key="15">
    <source>
        <dbReference type="PIRSR" id="PIRSR627057-1"/>
    </source>
</evidence>
<reference evidence="21" key="4">
    <citation type="submission" date="2015-06" db="UniProtKB">
        <authorList>
            <consortium name="EnsemblFungi"/>
        </authorList>
    </citation>
    <scope>IDENTIFICATION</scope>
</reference>
<evidence type="ECO:0000256" key="6">
    <source>
        <dbReference type="ARBA" id="ARBA00022801"/>
    </source>
</evidence>
<keyword evidence="3" id="KW-0645">Protease</keyword>
<dbReference type="GO" id="GO:0071586">
    <property type="term" value="P:CAAX-box protein processing"/>
    <property type="evidence" value="ECO:0007669"/>
    <property type="project" value="InterPro"/>
</dbReference>
<keyword evidence="4 17" id="KW-0812">Transmembrane</keyword>
<evidence type="ECO:0000256" key="7">
    <source>
        <dbReference type="ARBA" id="ARBA00022824"/>
    </source>
</evidence>
<evidence type="ECO:0000256" key="2">
    <source>
        <dbReference type="ARBA" id="ARBA00012336"/>
    </source>
</evidence>
<evidence type="ECO:0000256" key="14">
    <source>
        <dbReference type="ARBA" id="ARBA00083451"/>
    </source>
</evidence>
<evidence type="ECO:0000256" key="13">
    <source>
        <dbReference type="ARBA" id="ARBA00060927"/>
    </source>
</evidence>
<dbReference type="Pfam" id="PF16491">
    <property type="entry name" value="Peptidase_M48_N"/>
    <property type="match status" value="1"/>
</dbReference>
<comment type="cofactor">
    <cofactor evidence="16">
        <name>Zn(2+)</name>
        <dbReference type="ChEBI" id="CHEBI:29105"/>
    </cofactor>
    <text evidence="16">Binds 1 zinc ion per subunit.</text>
</comment>
<dbReference type="Proteomes" id="UP000017200">
    <property type="component" value="Unassembled WGS sequence"/>
</dbReference>
<dbReference type="InterPro" id="IPR032456">
    <property type="entry name" value="Peptidase_M48_N"/>
</dbReference>
<feature type="transmembrane region" description="Helical" evidence="17">
    <location>
        <begin position="200"/>
        <end position="222"/>
    </location>
</feature>
<proteinExistence type="inferred from homology"/>
<dbReference type="EMBL" id="GL541651">
    <property type="protein sequence ID" value="KDE08209.1"/>
    <property type="molecule type" value="Genomic_DNA"/>
</dbReference>
<dbReference type="HOGENOM" id="CLU_025947_3_1_1"/>
<evidence type="ECO:0000313" key="22">
    <source>
        <dbReference type="Proteomes" id="UP000017200"/>
    </source>
</evidence>
<keyword evidence="7" id="KW-0256">Endoplasmic reticulum</keyword>
<dbReference type="EMBL" id="AEIJ01000142">
    <property type="status" value="NOT_ANNOTATED_CDS"/>
    <property type="molecule type" value="Genomic_DNA"/>
</dbReference>
<dbReference type="Pfam" id="PF01435">
    <property type="entry name" value="Peptidase_M48"/>
    <property type="match status" value="1"/>
</dbReference>
<dbReference type="InParanoid" id="U5H286"/>
<evidence type="ECO:0000313" key="20">
    <source>
        <dbReference type="EMBL" id="KDE08209.1"/>
    </source>
</evidence>
<dbReference type="OMA" id="FVIEEKF"/>
<feature type="domain" description="CAAX prenyl protease 1 N-terminal" evidence="19">
    <location>
        <begin position="53"/>
        <end position="262"/>
    </location>
</feature>
<evidence type="ECO:0000259" key="18">
    <source>
        <dbReference type="Pfam" id="PF01435"/>
    </source>
</evidence>
<comment type="subcellular location">
    <subcellularLocation>
        <location evidence="1">Endoplasmic reticulum membrane</location>
        <topology evidence="1">Multi-pass membrane protein</topology>
    </subcellularLocation>
</comment>
<dbReference type="AlphaFoldDB" id="U5H286"/>
<feature type="binding site" evidence="16">
    <location>
        <position position="337"/>
    </location>
    <ligand>
        <name>Zn(2+)</name>
        <dbReference type="ChEBI" id="CHEBI:29105"/>
        <note>catalytic</note>
    </ligand>
</feature>
<evidence type="ECO:0000256" key="4">
    <source>
        <dbReference type="ARBA" id="ARBA00022692"/>
    </source>
</evidence>
<feature type="binding site" evidence="16">
    <location>
        <position position="341"/>
    </location>
    <ligand>
        <name>Zn(2+)</name>
        <dbReference type="ChEBI" id="CHEBI:29105"/>
        <note>catalytic</note>
    </ligand>
</feature>
<reference evidence="22" key="1">
    <citation type="submission" date="2010-11" db="EMBL/GenBank/DDBJ databases">
        <title>The genome sequence of Microbotryum violaceum strain p1A1 Lamole.</title>
        <authorList>
            <person name="Cuomo C."/>
            <person name="Perlin M."/>
            <person name="Young S.K."/>
            <person name="Zeng Q."/>
            <person name="Gargeya S."/>
            <person name="Alvarado L."/>
            <person name="Berlin A."/>
            <person name="Chapman S.B."/>
            <person name="Chen Z."/>
            <person name="Freedman E."/>
            <person name="Gellesch M."/>
            <person name="Goldberg J."/>
            <person name="Griggs A."/>
            <person name="Gujja S."/>
            <person name="Heilman E."/>
            <person name="Heiman D."/>
            <person name="Howarth C."/>
            <person name="Mehta T."/>
            <person name="Neiman D."/>
            <person name="Pearson M."/>
            <person name="Roberts A."/>
            <person name="Saif S."/>
            <person name="Shea T."/>
            <person name="Shenoy N."/>
            <person name="Sisk P."/>
            <person name="Stolte C."/>
            <person name="Sykes S."/>
            <person name="White J."/>
            <person name="Yandava C."/>
            <person name="Haas B."/>
            <person name="Nusbaum C."/>
            <person name="Birren B."/>
        </authorList>
    </citation>
    <scope>NUCLEOTIDE SEQUENCE [LARGE SCALE GENOMIC DNA]</scope>
    <source>
        <strain evidence="22">p1A1 Lamole</strain>
    </source>
</reference>
<dbReference type="PANTHER" id="PTHR10120">
    <property type="entry name" value="CAAX PRENYL PROTEASE 1"/>
    <property type="match status" value="1"/>
</dbReference>
<name>U5H286_USTV1</name>
<feature type="transmembrane region" description="Helical" evidence="17">
    <location>
        <begin position="92"/>
        <end position="111"/>
    </location>
</feature>
<accession>U5H286</accession>
<dbReference type="EC" id="3.4.24.84" evidence="2"/>
<feature type="transmembrane region" description="Helical" evidence="17">
    <location>
        <begin position="153"/>
        <end position="172"/>
    </location>
</feature>
<keyword evidence="10" id="KW-0482">Metalloprotease</keyword>
<evidence type="ECO:0000256" key="17">
    <source>
        <dbReference type="SAM" id="Phobius"/>
    </source>
</evidence>
<feature type="transmembrane region" description="Helical" evidence="17">
    <location>
        <begin position="397"/>
        <end position="416"/>
    </location>
</feature>
<reference evidence="20" key="2">
    <citation type="submission" date="2010-11" db="EMBL/GenBank/DDBJ databases">
        <authorList>
            <consortium name="The Broad Institute Genome Sequencing Platform"/>
            <person name="Earl A."/>
            <person name="Ward D."/>
            <person name="Feldgarden M."/>
            <person name="Gevers D."/>
            <person name="Butler R."/>
            <person name="Young S.K."/>
            <person name="Zeng Q."/>
            <person name="Gargeya S."/>
            <person name="Fitzgerald M."/>
            <person name="Haas B."/>
            <person name="Abouelleil A."/>
            <person name="Alvarado L."/>
            <person name="Arachchi H.M."/>
            <person name="Berlin A."/>
            <person name="Brown A."/>
            <person name="Chapman S.B."/>
            <person name="Chen Z."/>
            <person name="Dunbar C."/>
            <person name="Freedman E."/>
            <person name="Gearin G."/>
            <person name="Gellesch M."/>
            <person name="Goldberg J."/>
            <person name="Griggs A."/>
            <person name="Gujja S."/>
            <person name="Heilman E."/>
            <person name="Heiman D."/>
            <person name="Howarth C."/>
            <person name="Larson L."/>
            <person name="Lui A."/>
            <person name="MacDonald P.J.P."/>
            <person name="Mehta T."/>
            <person name="Montmayeur A."/>
            <person name="Murphy C."/>
            <person name="Neiman D."/>
            <person name="Pearson M."/>
            <person name="Priest M."/>
            <person name="Roberts A."/>
            <person name="Saif S."/>
            <person name="Shea T."/>
            <person name="Shenoy N."/>
            <person name="Sisk P."/>
            <person name="Stolte C."/>
            <person name="Sykes S."/>
            <person name="White J."/>
            <person name="Yandava C."/>
            <person name="Wortman J."/>
            <person name="Nusbaum C."/>
            <person name="Birren B."/>
        </authorList>
    </citation>
    <scope>NUCLEOTIDE SEQUENCE</scope>
    <source>
        <strain evidence="20">P1A1 Lamole</strain>
    </source>
</reference>
<evidence type="ECO:0000256" key="10">
    <source>
        <dbReference type="ARBA" id="ARBA00023049"/>
    </source>
</evidence>
<dbReference type="EnsemblFungi" id="MVLG_01476T0">
    <property type="protein sequence ID" value="MVLG_01476T0"/>
    <property type="gene ID" value="MVLG_01476"/>
</dbReference>
<keyword evidence="22" id="KW-1185">Reference proteome</keyword>
<dbReference type="OrthoDB" id="360839at2759"/>
<dbReference type="GO" id="GO:0005789">
    <property type="term" value="C:endoplasmic reticulum membrane"/>
    <property type="evidence" value="ECO:0007669"/>
    <property type="project" value="UniProtKB-SubCell"/>
</dbReference>
<evidence type="ECO:0000256" key="9">
    <source>
        <dbReference type="ARBA" id="ARBA00022989"/>
    </source>
</evidence>
<gene>
    <name evidence="20" type="ORF">MVLG_01476</name>
</gene>
<keyword evidence="8 16" id="KW-0862">Zinc</keyword>
<evidence type="ECO:0000256" key="11">
    <source>
        <dbReference type="ARBA" id="ARBA00023136"/>
    </source>
</evidence>
<sequence length="501" mass="55232">MTSVLKELQWRLQDPRIDYQTIILGVSLAVAAFEGYVGSRQKPYLLESEHPTLPTSLEPYLPAETRQETYKKSQAYALAKHQYSTVVGKLELAQLFLLLSCVVAPVFAWVLPGTGSPPSSVSAPWFGRGHNDWTLLRGAWDLAAKLPGAKGEISTSLVFVAILTVVGTLLSLPQSYYKNFVLEEEHGFNKMTRATFFSDAAKGFILSLVLELPLLAGVIWIIHWVGTDGVLRIVAWIMAFIFSIQIIMIPLYPYVIAPLFNKYTPLDENHAVFPKVKALATRLNFPLGRVWVMDGSKRSSHSNAYFFGLPYLTKHIVIYDTLLEKSTPEEVEAILAHELGHWAGKHVLVLLLTSLIQTGFSLLIFSLFLSNPVLLSSFGFTSSTPFSGSNGTGGPTIIALFLASALFSPLSAVLQFTTNTVTRALEYQADRFAHVLGPEYAKNLKGALVGIHEKNLAVYGVDPVYSAYNNNHPTLIERLDALDNALETGEKKSSSQAKKVL</sequence>
<evidence type="ECO:0000256" key="12">
    <source>
        <dbReference type="ARBA" id="ARBA00044456"/>
    </source>
</evidence>
<evidence type="ECO:0000256" key="5">
    <source>
        <dbReference type="ARBA" id="ARBA00022723"/>
    </source>
</evidence>
<dbReference type="CDD" id="cd07343">
    <property type="entry name" value="M48A_Zmpste24p_like"/>
    <property type="match status" value="1"/>
</dbReference>
<protein>
    <recommendedName>
        <fullName evidence="2">Ste24 endopeptidase</fullName>
        <ecNumber evidence="2">3.4.24.84</ecNumber>
    </recommendedName>
    <alternativeName>
        <fullName evidence="14">Prenyl protein-specific endoprotease 1</fullName>
    </alternativeName>
</protein>
<dbReference type="InterPro" id="IPR027057">
    <property type="entry name" value="CAXX_Prtase_1"/>
</dbReference>
<comment type="catalytic activity">
    <reaction evidence="12">
        <text>Hydrolyzes the peptide bond -P2-(S-farnesyl or geranylgeranyl)C-P1'-P2'-P3'-COOH where P1' and P2' are amino acids with aliphatic side chains and P3' is any C-terminal residue.</text>
        <dbReference type="EC" id="3.4.24.84"/>
    </reaction>
</comment>
<dbReference type="GO" id="GO:0004222">
    <property type="term" value="F:metalloendopeptidase activity"/>
    <property type="evidence" value="ECO:0007669"/>
    <property type="project" value="InterPro"/>
</dbReference>
<feature type="transmembrane region" description="Helical" evidence="17">
    <location>
        <begin position="234"/>
        <end position="255"/>
    </location>
</feature>
<feature type="active site" evidence="15">
    <location>
        <position position="338"/>
    </location>
</feature>
<dbReference type="FunFam" id="3.30.2010.10:FF:000002">
    <property type="entry name" value="CAAX prenyl protease"/>
    <property type="match status" value="1"/>
</dbReference>